<dbReference type="Gene3D" id="1.20.120.10">
    <property type="entry name" value="Cytochrome c/b562"/>
    <property type="match status" value="1"/>
</dbReference>
<evidence type="ECO:0000256" key="3">
    <source>
        <dbReference type="ARBA" id="ARBA00022723"/>
    </source>
</evidence>
<feature type="binding site" description="axial binding residue" evidence="6">
    <location>
        <position position="139"/>
    </location>
    <ligand>
        <name>heme c</name>
        <dbReference type="ChEBI" id="CHEBI:61717"/>
    </ligand>
    <ligandPart>
        <name>Fe</name>
        <dbReference type="ChEBI" id="CHEBI:18248"/>
    </ligandPart>
</feature>
<dbReference type="AlphaFoldDB" id="A0A3S8U2M4"/>
<dbReference type="GO" id="GO:0005506">
    <property type="term" value="F:iron ion binding"/>
    <property type="evidence" value="ECO:0007669"/>
    <property type="project" value="InterPro"/>
</dbReference>
<evidence type="ECO:0000256" key="7">
    <source>
        <dbReference type="PIRSR" id="PIRSR000027-2"/>
    </source>
</evidence>
<evidence type="ECO:0000256" key="6">
    <source>
        <dbReference type="PIRSR" id="PIRSR000027-1"/>
    </source>
</evidence>
<keyword evidence="10" id="KW-1185">Reference proteome</keyword>
<dbReference type="InterPro" id="IPR010980">
    <property type="entry name" value="Cyt_c/b562"/>
</dbReference>
<dbReference type="PROSITE" id="PS51009">
    <property type="entry name" value="CYTCII"/>
    <property type="match status" value="1"/>
</dbReference>
<dbReference type="GO" id="GO:0020037">
    <property type="term" value="F:heme binding"/>
    <property type="evidence" value="ECO:0007669"/>
    <property type="project" value="InterPro"/>
</dbReference>
<dbReference type="EMBL" id="CP034328">
    <property type="protein sequence ID" value="AZL57861.1"/>
    <property type="molecule type" value="Genomic_DNA"/>
</dbReference>
<feature type="chain" id="PRO_5019062236" evidence="8">
    <location>
        <begin position="21"/>
        <end position="146"/>
    </location>
</feature>
<dbReference type="Proteomes" id="UP000282002">
    <property type="component" value="Chromosome"/>
</dbReference>
<keyword evidence="3 6" id="KW-0479">Metal-binding</keyword>
<dbReference type="GO" id="GO:0022900">
    <property type="term" value="P:electron transport chain"/>
    <property type="evidence" value="ECO:0007669"/>
    <property type="project" value="InterPro"/>
</dbReference>
<dbReference type="GO" id="GO:0009055">
    <property type="term" value="F:electron transfer activity"/>
    <property type="evidence" value="ECO:0007669"/>
    <property type="project" value="InterPro"/>
</dbReference>
<sequence length="146" mass="14895">MKLIKAFAIGAVLAAGAAFAQEDPTDPNAIARSDLMKTVGMNTGILGNMASGKEPFDAAKAEGAKAALIDASAKIEATFMEQGAADPASEAKPEIWTNWEDFLVKAKALGDAASAVDVASAETIGAGMGAIGGTCKDCHTTYRVMK</sequence>
<protein>
    <submittedName>
        <fullName evidence="9">Cytochrome c</fullName>
    </submittedName>
</protein>
<evidence type="ECO:0000313" key="9">
    <source>
        <dbReference type="EMBL" id="AZL57861.1"/>
    </source>
</evidence>
<dbReference type="InterPro" id="IPR012127">
    <property type="entry name" value="Cyt_c_prime"/>
</dbReference>
<dbReference type="GO" id="GO:0042597">
    <property type="term" value="C:periplasmic space"/>
    <property type="evidence" value="ECO:0007669"/>
    <property type="project" value="InterPro"/>
</dbReference>
<gene>
    <name evidence="9" type="ORF">EI545_02830</name>
</gene>
<evidence type="ECO:0000256" key="4">
    <source>
        <dbReference type="ARBA" id="ARBA00022982"/>
    </source>
</evidence>
<dbReference type="InterPro" id="IPR002321">
    <property type="entry name" value="Cyt_c_II"/>
</dbReference>
<evidence type="ECO:0000256" key="5">
    <source>
        <dbReference type="ARBA" id="ARBA00023004"/>
    </source>
</evidence>
<reference evidence="9 10" key="1">
    <citation type="submission" date="2018-12" db="EMBL/GenBank/DDBJ databases">
        <title>Complete genome sequencing of Tabrizicola sp. K13M18.</title>
        <authorList>
            <person name="Bae J.-W."/>
        </authorList>
    </citation>
    <scope>NUCLEOTIDE SEQUENCE [LARGE SCALE GENOMIC DNA]</scope>
    <source>
        <strain evidence="9 10">K13M18</strain>
    </source>
</reference>
<feature type="binding site" description="covalent" evidence="7">
    <location>
        <position position="135"/>
    </location>
    <ligand>
        <name>heme c</name>
        <dbReference type="ChEBI" id="CHEBI:61717"/>
    </ligand>
</feature>
<dbReference type="PIRSF" id="PIRSF000027">
    <property type="entry name" value="Cytc_c_prime"/>
    <property type="match status" value="1"/>
</dbReference>
<dbReference type="Pfam" id="PF01322">
    <property type="entry name" value="Cytochrom_C_2"/>
    <property type="match status" value="1"/>
</dbReference>
<dbReference type="SUPFAM" id="SSF47175">
    <property type="entry name" value="Cytochromes"/>
    <property type="match status" value="1"/>
</dbReference>
<evidence type="ECO:0000256" key="8">
    <source>
        <dbReference type="SAM" id="SignalP"/>
    </source>
</evidence>
<keyword evidence="8" id="KW-0732">Signal</keyword>
<dbReference type="RefSeq" id="WP_125324062.1">
    <property type="nucleotide sequence ID" value="NZ_CP034328.1"/>
</dbReference>
<keyword evidence="1" id="KW-0813">Transport</keyword>
<evidence type="ECO:0000256" key="2">
    <source>
        <dbReference type="ARBA" id="ARBA00022617"/>
    </source>
</evidence>
<name>A0A3S8U2M4_9RHOB</name>
<keyword evidence="4" id="KW-0249">Electron transport</keyword>
<evidence type="ECO:0000313" key="10">
    <source>
        <dbReference type="Proteomes" id="UP000282002"/>
    </source>
</evidence>
<dbReference type="KEGG" id="taw:EI545_02830"/>
<keyword evidence="5 6" id="KW-0408">Iron</keyword>
<comment type="PTM">
    <text evidence="7">Binds 1 heme group per subunit.</text>
</comment>
<evidence type="ECO:0000256" key="1">
    <source>
        <dbReference type="ARBA" id="ARBA00022448"/>
    </source>
</evidence>
<feature type="binding site" description="covalent" evidence="7">
    <location>
        <position position="138"/>
    </location>
    <ligand>
        <name>heme c</name>
        <dbReference type="ChEBI" id="CHEBI:61717"/>
    </ligand>
</feature>
<accession>A0A3S8U2M4</accession>
<proteinExistence type="predicted"/>
<keyword evidence="2 7" id="KW-0349">Heme</keyword>
<feature type="signal peptide" evidence="8">
    <location>
        <begin position="1"/>
        <end position="20"/>
    </location>
</feature>
<organism evidence="9 10">
    <name type="scientific">Tabrizicola piscis</name>
    <dbReference type="NCBI Taxonomy" id="2494374"/>
    <lineage>
        <taxon>Bacteria</taxon>
        <taxon>Pseudomonadati</taxon>
        <taxon>Pseudomonadota</taxon>
        <taxon>Alphaproteobacteria</taxon>
        <taxon>Rhodobacterales</taxon>
        <taxon>Paracoccaceae</taxon>
        <taxon>Tabrizicola</taxon>
    </lineage>
</organism>
<dbReference type="OrthoDB" id="7596534at2"/>